<evidence type="ECO:0000313" key="1">
    <source>
        <dbReference type="EMBL" id="KAK1737383.1"/>
    </source>
</evidence>
<organism evidence="1 2">
    <name type="scientific">Skeletonema marinoi</name>
    <dbReference type="NCBI Taxonomy" id="267567"/>
    <lineage>
        <taxon>Eukaryota</taxon>
        <taxon>Sar</taxon>
        <taxon>Stramenopiles</taxon>
        <taxon>Ochrophyta</taxon>
        <taxon>Bacillariophyta</taxon>
        <taxon>Coscinodiscophyceae</taxon>
        <taxon>Thalassiosirophycidae</taxon>
        <taxon>Thalassiosirales</taxon>
        <taxon>Skeletonemataceae</taxon>
        <taxon>Skeletonema</taxon>
        <taxon>Skeletonema marinoi-dohrnii complex</taxon>
    </lineage>
</organism>
<dbReference type="InterPro" id="IPR011990">
    <property type="entry name" value="TPR-like_helical_dom_sf"/>
</dbReference>
<protein>
    <recommendedName>
        <fullName evidence="3">RING-type domain-containing protein</fullName>
    </recommendedName>
</protein>
<dbReference type="SMART" id="SM00671">
    <property type="entry name" value="SEL1"/>
    <property type="match status" value="2"/>
</dbReference>
<dbReference type="Proteomes" id="UP001224775">
    <property type="component" value="Unassembled WGS sequence"/>
</dbReference>
<dbReference type="AlphaFoldDB" id="A0AAD9D991"/>
<dbReference type="InterPro" id="IPR006597">
    <property type="entry name" value="Sel1-like"/>
</dbReference>
<evidence type="ECO:0000313" key="2">
    <source>
        <dbReference type="Proteomes" id="UP001224775"/>
    </source>
</evidence>
<sequence>MQKRAAELHDEIIFKQPESSHLGDCPICCLPHPIGGEHSAIVACCSKIICKGCDHANQLREAEGNLQRKCPFCRHRVPASQQESKMDHMKRVEVNDPFAIAQMGIMRFYEGNYEGAFKYYTKAAELGDVESHYLLSTMYRGGLCEAENGNYERATRHLIIAASLGHEPSIEMLKANYTKGNVSKADFAAALRAHQAAIDATKSPQREAAEKWEKQQK</sequence>
<gene>
    <name evidence="1" type="ORF">QTG54_011669</name>
</gene>
<name>A0AAD9D991_9STRA</name>
<evidence type="ECO:0008006" key="3">
    <source>
        <dbReference type="Google" id="ProtNLM"/>
    </source>
</evidence>
<comment type="caution">
    <text evidence="1">The sequence shown here is derived from an EMBL/GenBank/DDBJ whole genome shotgun (WGS) entry which is preliminary data.</text>
</comment>
<dbReference type="SUPFAM" id="SSF81901">
    <property type="entry name" value="HCP-like"/>
    <property type="match status" value="1"/>
</dbReference>
<reference evidence="1" key="1">
    <citation type="submission" date="2023-06" db="EMBL/GenBank/DDBJ databases">
        <title>Survivors Of The Sea: Transcriptome response of Skeletonema marinoi to long-term dormancy.</title>
        <authorList>
            <person name="Pinder M.I.M."/>
            <person name="Kourtchenko O."/>
            <person name="Robertson E.K."/>
            <person name="Larsson T."/>
            <person name="Maumus F."/>
            <person name="Osuna-Cruz C.M."/>
            <person name="Vancaester E."/>
            <person name="Stenow R."/>
            <person name="Vandepoele K."/>
            <person name="Ploug H."/>
            <person name="Bruchert V."/>
            <person name="Godhe A."/>
            <person name="Topel M."/>
        </authorList>
    </citation>
    <scope>NUCLEOTIDE SEQUENCE</scope>
    <source>
        <strain evidence="1">R05AC</strain>
    </source>
</reference>
<accession>A0AAD9D991</accession>
<dbReference type="Gene3D" id="1.25.40.10">
    <property type="entry name" value="Tetratricopeptide repeat domain"/>
    <property type="match status" value="1"/>
</dbReference>
<dbReference type="Pfam" id="PF08238">
    <property type="entry name" value="Sel1"/>
    <property type="match status" value="2"/>
</dbReference>
<keyword evidence="2" id="KW-1185">Reference proteome</keyword>
<proteinExistence type="predicted"/>
<dbReference type="EMBL" id="JATAAI010000025">
    <property type="protein sequence ID" value="KAK1737383.1"/>
    <property type="molecule type" value="Genomic_DNA"/>
</dbReference>